<feature type="compositionally biased region" description="Low complexity" evidence="1">
    <location>
        <begin position="425"/>
        <end position="438"/>
    </location>
</feature>
<sequence length="563" mass="58979">MLPRAAVGTAADGVSALLERVAAAGVECHSLMVVRHGHVVAEGWWTPYSPERPHLLYSLTKSFGSIAVGLAIESGRLRLDDRIVDVLPDHVPESVSPRAAQLTVHHLLSMTTGHRSDTLERAWALDPDDLVRGFLRLPPDEPPGARHAYDNTTTYLLTRMIERALGRTVPDLLAERVFGPMGVTDVTWERLRGGATFGFHGLYLTTEAVAAFGELLLRGGRWQGRQLVPAKWVALATRRHVGTRQFADGTREADWLVGYGYQFWRSRHGYRGDGAMGQLCLVVPEYDLVVAVTAATWRTQVILDAVWDCLLPALDGTPAAAPRGAGPGPANDPATNAGGTGGGPSDDPAPMPGGAGRGSSNDPAAIPGSAGGGPSDDPAANADGPVADRLGPAAVARAERELADRLAGLALPPVPGEHRPDHRAAATVAADDTAPASAEPGPTGPVLPAGSSIGVEPRPGGWTMRIEAGTEAFEVPVGHGDWWSSAPLGRPVAAAGAWQGSVFVAELVVVTSPSRVRVTVGPTGATVAWNLVPLVGPPLLPQLRAPLVTRPDRSGVPDLPIDR</sequence>
<dbReference type="InterPro" id="IPR001466">
    <property type="entry name" value="Beta-lactam-related"/>
</dbReference>
<feature type="region of interest" description="Disordered" evidence="1">
    <location>
        <begin position="410"/>
        <end position="457"/>
    </location>
</feature>
<dbReference type="Pfam" id="PF00144">
    <property type="entry name" value="Beta-lactamase"/>
    <property type="match status" value="1"/>
</dbReference>
<keyword evidence="4" id="KW-1185">Reference proteome</keyword>
<protein>
    <recommendedName>
        <fullName evidence="2">Beta-lactamase-related domain-containing protein</fullName>
    </recommendedName>
</protein>
<evidence type="ECO:0000259" key="2">
    <source>
        <dbReference type="Pfam" id="PF00144"/>
    </source>
</evidence>
<dbReference type="PANTHER" id="PTHR43283:SF7">
    <property type="entry name" value="BETA-LACTAMASE-RELATED DOMAIN-CONTAINING PROTEIN"/>
    <property type="match status" value="1"/>
</dbReference>
<feature type="domain" description="Beta-lactamase-related" evidence="2">
    <location>
        <begin position="21"/>
        <end position="297"/>
    </location>
</feature>
<dbReference type="InterPro" id="IPR050789">
    <property type="entry name" value="Diverse_Enzym_Activities"/>
</dbReference>
<dbReference type="EMBL" id="BOPO01000001">
    <property type="protein sequence ID" value="GIL24807.1"/>
    <property type="molecule type" value="Genomic_DNA"/>
</dbReference>
<evidence type="ECO:0000313" key="3">
    <source>
        <dbReference type="EMBL" id="GIL24807.1"/>
    </source>
</evidence>
<feature type="compositionally biased region" description="Low complexity" evidence="1">
    <location>
        <begin position="321"/>
        <end position="337"/>
    </location>
</feature>
<accession>A0A8J4A847</accession>
<reference evidence="4" key="1">
    <citation type="journal article" date="2021" name="Int. J. Syst. Evol. Microbiol.">
        <title>Actinocatenispora comari sp. nov., an endophytic actinomycete isolated from aerial parts of Comarum salesowianum.</title>
        <authorList>
            <person name="Oyunbileg N."/>
            <person name="Iizaka Y."/>
            <person name="Hamada M."/>
            <person name="Davaapurev B.O."/>
            <person name="Fukumoto A."/>
            <person name="Tsetseg B."/>
            <person name="Kato F."/>
            <person name="Tamura T."/>
            <person name="Batkhuu J."/>
            <person name="Anzai Y."/>
        </authorList>
    </citation>
    <scope>NUCLEOTIDE SEQUENCE [LARGE SCALE GENOMIC DNA]</scope>
    <source>
        <strain evidence="4">NUM-2625</strain>
    </source>
</reference>
<dbReference type="InterPro" id="IPR012338">
    <property type="entry name" value="Beta-lactam/transpept-like"/>
</dbReference>
<dbReference type="PANTHER" id="PTHR43283">
    <property type="entry name" value="BETA-LACTAMASE-RELATED"/>
    <property type="match status" value="1"/>
</dbReference>
<dbReference type="Proteomes" id="UP000614996">
    <property type="component" value="Unassembled WGS sequence"/>
</dbReference>
<comment type="caution">
    <text evidence="3">The sequence shown here is derived from an EMBL/GenBank/DDBJ whole genome shotgun (WGS) entry which is preliminary data.</text>
</comment>
<evidence type="ECO:0000313" key="4">
    <source>
        <dbReference type="Proteomes" id="UP000614996"/>
    </source>
</evidence>
<proteinExistence type="predicted"/>
<dbReference type="SUPFAM" id="SSF56601">
    <property type="entry name" value="beta-lactamase/transpeptidase-like"/>
    <property type="match status" value="1"/>
</dbReference>
<feature type="region of interest" description="Disordered" evidence="1">
    <location>
        <begin position="321"/>
        <end position="387"/>
    </location>
</feature>
<name>A0A8J4A847_9ACTN</name>
<organism evidence="3 4">
    <name type="scientific">Actinocatenispora comari</name>
    <dbReference type="NCBI Taxonomy" id="2807577"/>
    <lineage>
        <taxon>Bacteria</taxon>
        <taxon>Bacillati</taxon>
        <taxon>Actinomycetota</taxon>
        <taxon>Actinomycetes</taxon>
        <taxon>Micromonosporales</taxon>
        <taxon>Micromonosporaceae</taxon>
        <taxon>Actinocatenispora</taxon>
    </lineage>
</organism>
<evidence type="ECO:0000256" key="1">
    <source>
        <dbReference type="SAM" id="MobiDB-lite"/>
    </source>
</evidence>
<dbReference type="Gene3D" id="3.40.710.10">
    <property type="entry name" value="DD-peptidase/beta-lactamase superfamily"/>
    <property type="match status" value="1"/>
</dbReference>
<dbReference type="AlphaFoldDB" id="A0A8J4A847"/>
<feature type="compositionally biased region" description="Low complexity" evidence="1">
    <location>
        <begin position="375"/>
        <end position="385"/>
    </location>
</feature>
<gene>
    <name evidence="3" type="ORF">NUM_00620</name>
</gene>